<proteinExistence type="inferred from homology"/>
<keyword evidence="3" id="KW-0378">Hydrolase</keyword>
<accession>A0A368DUH8</accession>
<dbReference type="Gene3D" id="3.90.1300.10">
    <property type="entry name" value="Amidase signature (AS) domain"/>
    <property type="match status" value="1"/>
</dbReference>
<name>A0A368DUH8_9PROT</name>
<evidence type="ECO:0000313" key="4">
    <source>
        <dbReference type="Proteomes" id="UP000252132"/>
    </source>
</evidence>
<dbReference type="InterPro" id="IPR036928">
    <property type="entry name" value="AS_sf"/>
</dbReference>
<dbReference type="InterPro" id="IPR020556">
    <property type="entry name" value="Amidase_CS"/>
</dbReference>
<dbReference type="SUPFAM" id="SSF75304">
    <property type="entry name" value="Amidase signature (AS) enzymes"/>
    <property type="match status" value="1"/>
</dbReference>
<dbReference type="EMBL" id="QOQF01000041">
    <property type="protein sequence ID" value="RCL74976.1"/>
    <property type="molecule type" value="Genomic_DNA"/>
</dbReference>
<feature type="domain" description="Amidase" evidence="2">
    <location>
        <begin position="54"/>
        <end position="481"/>
    </location>
</feature>
<dbReference type="PANTHER" id="PTHR11895">
    <property type="entry name" value="TRANSAMIDASE"/>
    <property type="match status" value="1"/>
</dbReference>
<evidence type="ECO:0000259" key="2">
    <source>
        <dbReference type="Pfam" id="PF01425"/>
    </source>
</evidence>
<evidence type="ECO:0000256" key="1">
    <source>
        <dbReference type="ARBA" id="ARBA00009199"/>
    </source>
</evidence>
<dbReference type="PANTHER" id="PTHR11895:SF7">
    <property type="entry name" value="GLUTAMYL-TRNA(GLN) AMIDOTRANSFERASE SUBUNIT A, MITOCHONDRIAL"/>
    <property type="match status" value="1"/>
</dbReference>
<protein>
    <submittedName>
        <fullName evidence="3">6-aminohexanoate hydrolase</fullName>
    </submittedName>
</protein>
<dbReference type="AlphaFoldDB" id="A0A368DUH8"/>
<evidence type="ECO:0000313" key="3">
    <source>
        <dbReference type="EMBL" id="RCL74976.1"/>
    </source>
</evidence>
<dbReference type="PROSITE" id="PS00571">
    <property type="entry name" value="AMIDASES"/>
    <property type="match status" value="1"/>
</dbReference>
<dbReference type="GO" id="GO:0016787">
    <property type="term" value="F:hydrolase activity"/>
    <property type="evidence" value="ECO:0007669"/>
    <property type="project" value="UniProtKB-KW"/>
</dbReference>
<sequence length="502" mass="53872">MERRNFFKALAAGSFYLSIPTARAASQKDLANLDMIETAAEVSSGRVSMFDISKAAMDRIDALNPHINALVTKTYDYGVRQMAKNPTGPLAGVPYMLKDLNSLAGVRTTRGSRLFTSHTSSRQSPYTDNILSSGVIILGKTNTPEFGLMPTTEPVANGATRNPWNLDYSCGGSSGGAAAAVASRMIAASQASDGGGSIRFPAAACHLFGLKPSRGRFGDQGYADQPVSLSVKHAISRTVRDSAFMLALTENGPGATLPPVGYVEGPTNKKRKFALSMNAGNISPDYDTRRTVQKVARRLEGLGHEVEVVNSTPHDSPLFQDLFAGLWGQGAARLLDLAERVTGVPAAQSGLLEFATLKMIEFYVDKPIIEDARIKEILGDLENQMETFYRSYDGWISPMSPIPSPPLGYFTEGLEEGLAKGTQEDEIMQMLFDRLAGFTAYTPINNALGRPAMSVPGGFSRSGIPVGVQIAANTGQEALLLDIAYQLESDMPWIGDKPPMSA</sequence>
<gene>
    <name evidence="3" type="ORF">DBW69_06795</name>
</gene>
<dbReference type="Proteomes" id="UP000252132">
    <property type="component" value="Unassembled WGS sequence"/>
</dbReference>
<dbReference type="InterPro" id="IPR000120">
    <property type="entry name" value="Amidase"/>
</dbReference>
<dbReference type="Pfam" id="PF01425">
    <property type="entry name" value="Amidase"/>
    <property type="match status" value="1"/>
</dbReference>
<dbReference type="InterPro" id="IPR023631">
    <property type="entry name" value="Amidase_dom"/>
</dbReference>
<comment type="caution">
    <text evidence="3">The sequence shown here is derived from an EMBL/GenBank/DDBJ whole genome shotgun (WGS) entry which is preliminary data.</text>
</comment>
<reference evidence="3 4" key="1">
    <citation type="journal article" date="2018" name="Microbiome">
        <title>Fine metagenomic profile of the Mediterranean stratified and mixed water columns revealed by assembly and recruitment.</title>
        <authorList>
            <person name="Haro-Moreno J.M."/>
            <person name="Lopez-Perez M."/>
            <person name="De La Torre J.R."/>
            <person name="Picazo A."/>
            <person name="Camacho A."/>
            <person name="Rodriguez-Valera F."/>
        </authorList>
    </citation>
    <scope>NUCLEOTIDE SEQUENCE [LARGE SCALE GENOMIC DNA]</scope>
    <source>
        <strain evidence="3">MED-G55</strain>
    </source>
</reference>
<comment type="similarity">
    <text evidence="1">Belongs to the amidase family.</text>
</comment>
<organism evidence="3 4">
    <name type="scientific">PS1 clade bacterium</name>
    <dbReference type="NCBI Taxonomy" id="2175152"/>
    <lineage>
        <taxon>Bacteria</taxon>
        <taxon>Pseudomonadati</taxon>
        <taxon>Pseudomonadota</taxon>
        <taxon>Alphaproteobacteria</taxon>
        <taxon>PS1 clade</taxon>
    </lineage>
</organism>